<organism evidence="2 3">
    <name type="scientific">Microlunatus ginsengisoli</name>
    <dbReference type="NCBI Taxonomy" id="363863"/>
    <lineage>
        <taxon>Bacteria</taxon>
        <taxon>Bacillati</taxon>
        <taxon>Actinomycetota</taxon>
        <taxon>Actinomycetes</taxon>
        <taxon>Propionibacteriales</taxon>
        <taxon>Propionibacteriaceae</taxon>
        <taxon>Microlunatus</taxon>
    </lineage>
</organism>
<dbReference type="EMBL" id="BAABAB010000010">
    <property type="protein sequence ID" value="GAA3614321.1"/>
    <property type="molecule type" value="Genomic_DNA"/>
</dbReference>
<comment type="caution">
    <text evidence="2">The sequence shown here is derived from an EMBL/GenBank/DDBJ whole genome shotgun (WGS) entry which is preliminary data.</text>
</comment>
<gene>
    <name evidence="2" type="ORF">GCM10022236_15280</name>
</gene>
<keyword evidence="3" id="KW-1185">Reference proteome</keyword>
<name>A0ABP6ZPZ0_9ACTN</name>
<reference evidence="3" key="1">
    <citation type="journal article" date="2019" name="Int. J. Syst. Evol. Microbiol.">
        <title>The Global Catalogue of Microorganisms (GCM) 10K type strain sequencing project: providing services to taxonomists for standard genome sequencing and annotation.</title>
        <authorList>
            <consortium name="The Broad Institute Genomics Platform"/>
            <consortium name="The Broad Institute Genome Sequencing Center for Infectious Disease"/>
            <person name="Wu L."/>
            <person name="Ma J."/>
        </authorList>
    </citation>
    <scope>NUCLEOTIDE SEQUENCE [LARGE SCALE GENOMIC DNA]</scope>
    <source>
        <strain evidence="3">JCM 16929</strain>
    </source>
</reference>
<sequence>MLPFITATTYLTALREGGSLPGLVEADDSGTYVVKFTGAGQGTKALVAEIVVGELGRRLGIKVPELALIDIDKELGRREPDEEVQDLVKASVGLNLAIDFLPGSVGYDRSFDIDPADVAPIVWLDAYVANVDRSARNTNLLIWHRTLWAIDHGACLRFHHAWGSPEAFARSPYNYADHVLSGRGNPRTVHDRLSAQVSEQLLDEVLELVPDDWLLPDPDRPDPKAPPDAAAARAAYRTYLAMRLAAAERWLP</sequence>
<dbReference type="RefSeq" id="WP_344803025.1">
    <property type="nucleotide sequence ID" value="NZ_BAABAB010000010.1"/>
</dbReference>
<feature type="domain" description="HipA-like kinase" evidence="1">
    <location>
        <begin position="14"/>
        <end position="220"/>
    </location>
</feature>
<protein>
    <recommendedName>
        <fullName evidence="1">HipA-like kinase domain-containing protein</fullName>
    </recommendedName>
</protein>
<evidence type="ECO:0000313" key="3">
    <source>
        <dbReference type="Proteomes" id="UP001501490"/>
    </source>
</evidence>
<proteinExistence type="predicted"/>
<evidence type="ECO:0000259" key="1">
    <source>
        <dbReference type="Pfam" id="PF20613"/>
    </source>
</evidence>
<dbReference type="InterPro" id="IPR046748">
    <property type="entry name" value="HipA_2"/>
</dbReference>
<dbReference type="Pfam" id="PF20613">
    <property type="entry name" value="HipA_2"/>
    <property type="match status" value="1"/>
</dbReference>
<evidence type="ECO:0000313" key="2">
    <source>
        <dbReference type="EMBL" id="GAA3614321.1"/>
    </source>
</evidence>
<accession>A0ABP6ZPZ0</accession>
<dbReference type="Proteomes" id="UP001501490">
    <property type="component" value="Unassembled WGS sequence"/>
</dbReference>